<sequence length="653" mass="72557">MTEQPVKKSKGSKNQESGRTFRQATNNQPSRKQPRKGECPASQLPSAAAKSQEVTSSDTWICRNSACRAVLSLADSFCRRCSCCICQLFDDNKDPSLWLVCTSKIDKLELCGMSCHIECAIQKQKVGVVSHGQLMQLDGSYCCASCGKVSGILECWKKQLVIAKDARRLDVLCYRISLSHRLLDGTCRFKELHEIVSDAKSKLEEEVGPVGGVSAKMGRGIVSRLSVAADVHNLCSLAINKADAWIISSSGVDLNHRDSLPTVLGIIFEEVTSLSLVIVLKELDALPGLVKGYKVWYYQSTEEASLKEPMCVFPKSVKRIPISNLQPSTEYIFQIIPYTDSGDLNHSEAKCFTKSVETVNQNSEGEVGFGARNNASKNEDGPSSTEKEFDGNTTHCSMSFNVHNLEKFKQPVLFKEKGYLDGFCSVDVEECCGRTSSVKHDTPRKETQALNSCELDLNVTSVPDLNAEVTPALESSKDEDDGCTLERGFEAEDDAISHDLEKTIRSISSGHDDSQTCEIRPTRGVSVFAFQPEFCTKQTSSPKNDNNDCVSTLIDGSPSQFYGEMCHLDSSYEFCVKIIRALEQEGHIEQEFRMKFLTWFSLRSTKQERRVVYTFIQTLMDEPRSLAAQLVDSFSHIITCKRHGSGLCTKLWH</sequence>
<dbReference type="GO" id="GO:0005634">
    <property type="term" value="C:nucleus"/>
    <property type="evidence" value="ECO:0007669"/>
    <property type="project" value="UniProtKB-SubCell"/>
</dbReference>
<feature type="region of interest" description="Disordered" evidence="6">
    <location>
        <begin position="365"/>
        <end position="390"/>
    </location>
</feature>
<dbReference type="FunCoup" id="A0A6P3ZWB3">
    <property type="interactions" value="1877"/>
</dbReference>
<evidence type="ECO:0000256" key="2">
    <source>
        <dbReference type="ARBA" id="ARBA00022723"/>
    </source>
</evidence>
<dbReference type="GO" id="GO:0040029">
    <property type="term" value="P:epigenetic regulation of gene expression"/>
    <property type="evidence" value="ECO:0007669"/>
    <property type="project" value="InterPro"/>
</dbReference>
<evidence type="ECO:0000256" key="1">
    <source>
        <dbReference type="ARBA" id="ARBA00004123"/>
    </source>
</evidence>
<keyword evidence="3" id="KW-0863">Zinc-finger</keyword>
<proteinExistence type="predicted"/>
<accession>A0A6P3ZWB3</accession>
<dbReference type="InterPro" id="IPR056990">
    <property type="entry name" value="VIN3-like_C"/>
</dbReference>
<dbReference type="PROSITE" id="PS50853">
    <property type="entry name" value="FN3"/>
    <property type="match status" value="1"/>
</dbReference>
<dbReference type="InterPro" id="IPR044514">
    <property type="entry name" value="VIN3-like"/>
</dbReference>
<dbReference type="PANTHER" id="PTHR46286">
    <property type="entry name" value="VIN3-LIKE PROTEIN 2-RELATED"/>
    <property type="match status" value="1"/>
</dbReference>
<evidence type="ECO:0000256" key="6">
    <source>
        <dbReference type="SAM" id="MobiDB-lite"/>
    </source>
</evidence>
<dbReference type="AlphaFoldDB" id="A0A6P3ZWB3"/>
<dbReference type="InParanoid" id="A0A6P3ZWB3"/>
<evidence type="ECO:0000256" key="3">
    <source>
        <dbReference type="ARBA" id="ARBA00022771"/>
    </source>
</evidence>
<organism evidence="8 9">
    <name type="scientific">Ziziphus jujuba</name>
    <name type="common">Chinese jujube</name>
    <name type="synonym">Ziziphus sativa</name>
    <dbReference type="NCBI Taxonomy" id="326968"/>
    <lineage>
        <taxon>Eukaryota</taxon>
        <taxon>Viridiplantae</taxon>
        <taxon>Streptophyta</taxon>
        <taxon>Embryophyta</taxon>
        <taxon>Tracheophyta</taxon>
        <taxon>Spermatophyta</taxon>
        <taxon>Magnoliopsida</taxon>
        <taxon>eudicotyledons</taxon>
        <taxon>Gunneridae</taxon>
        <taxon>Pentapetalae</taxon>
        <taxon>rosids</taxon>
        <taxon>fabids</taxon>
        <taxon>Rosales</taxon>
        <taxon>Rhamnaceae</taxon>
        <taxon>Paliureae</taxon>
        <taxon>Ziziphus</taxon>
    </lineage>
</organism>
<feature type="domain" description="Fibronectin type-III" evidence="7">
    <location>
        <begin position="260"/>
        <end position="358"/>
    </location>
</feature>
<dbReference type="RefSeq" id="XP_015886016.1">
    <property type="nucleotide sequence ID" value="XM_016030530.4"/>
</dbReference>
<dbReference type="Gene3D" id="2.60.40.10">
    <property type="entry name" value="Immunoglobulins"/>
    <property type="match status" value="1"/>
</dbReference>
<dbReference type="Pfam" id="PF23376">
    <property type="entry name" value="Fn3_VIN3"/>
    <property type="match status" value="1"/>
</dbReference>
<keyword evidence="5" id="KW-0539">Nucleus</keyword>
<dbReference type="PANTHER" id="PTHR46286:SF1">
    <property type="entry name" value="VIN3-LIKE PROTEIN 1"/>
    <property type="match status" value="1"/>
</dbReference>
<protein>
    <submittedName>
        <fullName evidence="9">VIN3-like protein 1</fullName>
    </submittedName>
</protein>
<dbReference type="Proteomes" id="UP001652623">
    <property type="component" value="Chromosome 5"/>
</dbReference>
<dbReference type="SUPFAM" id="SSF49265">
    <property type="entry name" value="Fibronectin type III"/>
    <property type="match status" value="1"/>
</dbReference>
<dbReference type="InterPro" id="IPR003961">
    <property type="entry name" value="FN3_dom"/>
</dbReference>
<keyword evidence="8" id="KW-1185">Reference proteome</keyword>
<dbReference type="KEGG" id="zju:107421312"/>
<dbReference type="Pfam" id="PF07227">
    <property type="entry name" value="PHD_Oberon"/>
    <property type="match status" value="1"/>
</dbReference>
<evidence type="ECO:0000313" key="9">
    <source>
        <dbReference type="RefSeq" id="XP_015886016.1"/>
    </source>
</evidence>
<dbReference type="GeneID" id="107421312"/>
<comment type="subcellular location">
    <subcellularLocation>
        <location evidence="1">Nucleus</location>
    </subcellularLocation>
</comment>
<gene>
    <name evidence="9" type="primary">LOC107421312</name>
</gene>
<evidence type="ECO:0000259" key="7">
    <source>
        <dbReference type="PROSITE" id="PS50853"/>
    </source>
</evidence>
<dbReference type="Pfam" id="PF23380">
    <property type="entry name" value="VIN3_C"/>
    <property type="match status" value="1"/>
</dbReference>
<keyword evidence="4" id="KW-0862">Zinc</keyword>
<name>A0A6P3ZWB3_ZIZJJ</name>
<dbReference type="GO" id="GO:0008270">
    <property type="term" value="F:zinc ion binding"/>
    <property type="evidence" value="ECO:0007669"/>
    <property type="project" value="UniProtKB-KW"/>
</dbReference>
<dbReference type="SMR" id="A0A6P3ZWB3"/>
<reference evidence="9" key="1">
    <citation type="submission" date="2025-08" db="UniProtKB">
        <authorList>
            <consortium name="RefSeq"/>
        </authorList>
    </citation>
    <scope>IDENTIFICATION</scope>
    <source>
        <tissue evidence="9">Seedling</tissue>
    </source>
</reference>
<dbReference type="InterPro" id="IPR032881">
    <property type="entry name" value="Oberon-like_PHD"/>
</dbReference>
<dbReference type="InterPro" id="IPR036116">
    <property type="entry name" value="FN3_sf"/>
</dbReference>
<feature type="region of interest" description="Disordered" evidence="6">
    <location>
        <begin position="1"/>
        <end position="51"/>
    </location>
</feature>
<evidence type="ECO:0000256" key="5">
    <source>
        <dbReference type="ARBA" id="ARBA00023242"/>
    </source>
</evidence>
<dbReference type="CDD" id="cd00063">
    <property type="entry name" value="FN3"/>
    <property type="match status" value="1"/>
</dbReference>
<feature type="compositionally biased region" description="Polar residues" evidence="6">
    <location>
        <begin position="12"/>
        <end position="31"/>
    </location>
</feature>
<feature type="compositionally biased region" description="Basic and acidic residues" evidence="6">
    <location>
        <begin position="377"/>
        <end position="390"/>
    </location>
</feature>
<dbReference type="GO" id="GO:0010048">
    <property type="term" value="P:vernalization response"/>
    <property type="evidence" value="ECO:0007669"/>
    <property type="project" value="InterPro"/>
</dbReference>
<evidence type="ECO:0000313" key="8">
    <source>
        <dbReference type="Proteomes" id="UP001652623"/>
    </source>
</evidence>
<dbReference type="InterPro" id="IPR013783">
    <property type="entry name" value="Ig-like_fold"/>
</dbReference>
<evidence type="ECO:0000256" key="4">
    <source>
        <dbReference type="ARBA" id="ARBA00022833"/>
    </source>
</evidence>
<keyword evidence="2" id="KW-0479">Metal-binding</keyword>
<dbReference type="InterPro" id="IPR058585">
    <property type="entry name" value="Fn3_VIN3"/>
</dbReference>